<evidence type="ECO:0000313" key="2">
    <source>
        <dbReference type="Proteomes" id="UP000050741"/>
    </source>
</evidence>
<protein>
    <submittedName>
        <fullName evidence="3">Uncharacterized protein</fullName>
    </submittedName>
</protein>
<reference evidence="3" key="3">
    <citation type="submission" date="2016-06" db="UniProtKB">
        <authorList>
            <consortium name="WormBaseParasite"/>
        </authorList>
    </citation>
    <scope>IDENTIFICATION</scope>
</reference>
<sequence length="174" mass="19205">MKLLLTSSSVEVDTDDGTSKRRRARNAGTTKSQTRVGTSEAMNDNRRTPSKHQRGRPKTKGVRVPHSDESSTDEDVGTSEAMNDNRRTPSKHQRARDQSDELQPPHSFKASACTSEGIKATNDNRRTPSKNQRGRPKTKGVCVPHSDESSTDEDVGANKAKKPADGPYMRWTSD</sequence>
<accession>A0A183BLX1</accession>
<evidence type="ECO:0000256" key="1">
    <source>
        <dbReference type="SAM" id="MobiDB-lite"/>
    </source>
</evidence>
<feature type="compositionally biased region" description="Basic residues" evidence="1">
    <location>
        <begin position="48"/>
        <end position="63"/>
    </location>
</feature>
<proteinExistence type="predicted"/>
<dbReference type="WBParaSite" id="GPLIN_000160600">
    <property type="protein sequence ID" value="GPLIN_000160600"/>
    <property type="gene ID" value="GPLIN_000160600"/>
</dbReference>
<dbReference type="Proteomes" id="UP000050741">
    <property type="component" value="Unassembled WGS sequence"/>
</dbReference>
<feature type="compositionally biased region" description="Polar residues" evidence="1">
    <location>
        <begin position="27"/>
        <end position="42"/>
    </location>
</feature>
<organism evidence="2 3">
    <name type="scientific">Globodera pallida</name>
    <name type="common">Potato cyst nematode worm</name>
    <name type="synonym">Heterodera pallida</name>
    <dbReference type="NCBI Taxonomy" id="36090"/>
    <lineage>
        <taxon>Eukaryota</taxon>
        <taxon>Metazoa</taxon>
        <taxon>Ecdysozoa</taxon>
        <taxon>Nematoda</taxon>
        <taxon>Chromadorea</taxon>
        <taxon>Rhabditida</taxon>
        <taxon>Tylenchina</taxon>
        <taxon>Tylenchomorpha</taxon>
        <taxon>Tylenchoidea</taxon>
        <taxon>Heteroderidae</taxon>
        <taxon>Heteroderinae</taxon>
        <taxon>Globodera</taxon>
    </lineage>
</organism>
<feature type="region of interest" description="Disordered" evidence="1">
    <location>
        <begin position="1"/>
        <end position="174"/>
    </location>
</feature>
<name>A0A183BLX1_GLOPA</name>
<keyword evidence="2" id="KW-1185">Reference proteome</keyword>
<feature type="compositionally biased region" description="Polar residues" evidence="1">
    <location>
        <begin position="1"/>
        <end position="11"/>
    </location>
</feature>
<reference evidence="2" key="2">
    <citation type="submission" date="2014-05" db="EMBL/GenBank/DDBJ databases">
        <title>The genome and life-stage specific transcriptomes of Globodera pallida elucidate key aspects of plant parasitism by a cyst nematode.</title>
        <authorList>
            <person name="Cotton J.A."/>
            <person name="Lilley C.J."/>
            <person name="Jones L.M."/>
            <person name="Kikuchi T."/>
            <person name="Reid A.J."/>
            <person name="Thorpe P."/>
            <person name="Tsai I.J."/>
            <person name="Beasley H."/>
            <person name="Blok V."/>
            <person name="Cock P.J.A."/>
            <person name="Van den Akker S.E."/>
            <person name="Holroyd N."/>
            <person name="Hunt M."/>
            <person name="Mantelin S."/>
            <person name="Naghra H."/>
            <person name="Pain A."/>
            <person name="Palomares-Rius J.E."/>
            <person name="Zarowiecki M."/>
            <person name="Berriman M."/>
            <person name="Jones J.T."/>
            <person name="Urwin P.E."/>
        </authorList>
    </citation>
    <scope>NUCLEOTIDE SEQUENCE [LARGE SCALE GENOMIC DNA]</scope>
    <source>
        <strain evidence="2">Lindley</strain>
    </source>
</reference>
<reference evidence="2" key="1">
    <citation type="submission" date="2013-12" db="EMBL/GenBank/DDBJ databases">
        <authorList>
            <person name="Aslett M."/>
        </authorList>
    </citation>
    <scope>NUCLEOTIDE SEQUENCE [LARGE SCALE GENOMIC DNA]</scope>
    <source>
        <strain evidence="2">Lindley</strain>
    </source>
</reference>
<evidence type="ECO:0000313" key="3">
    <source>
        <dbReference type="WBParaSite" id="GPLIN_000160600"/>
    </source>
</evidence>
<dbReference type="AlphaFoldDB" id="A0A183BLX1"/>